<dbReference type="Proteomes" id="UP000193900">
    <property type="component" value="Unassembled WGS sequence"/>
</dbReference>
<protein>
    <submittedName>
        <fullName evidence="2">Uncharacterized protein</fullName>
    </submittedName>
</protein>
<organism evidence="2 3">
    <name type="scientific">Roseisalinus antarcticus</name>
    <dbReference type="NCBI Taxonomy" id="254357"/>
    <lineage>
        <taxon>Bacteria</taxon>
        <taxon>Pseudomonadati</taxon>
        <taxon>Pseudomonadota</taxon>
        <taxon>Alphaproteobacteria</taxon>
        <taxon>Rhodobacterales</taxon>
        <taxon>Roseobacteraceae</taxon>
        <taxon>Roseisalinus</taxon>
    </lineage>
</organism>
<gene>
    <name evidence="2" type="ORF">ROA7023_00879</name>
</gene>
<dbReference type="AlphaFoldDB" id="A0A1Y5RX62"/>
<keyword evidence="1" id="KW-1133">Transmembrane helix</keyword>
<evidence type="ECO:0000313" key="2">
    <source>
        <dbReference type="EMBL" id="SLN27383.1"/>
    </source>
</evidence>
<proteinExistence type="predicted"/>
<keyword evidence="3" id="KW-1185">Reference proteome</keyword>
<accession>A0A1Y5RX62</accession>
<keyword evidence="1" id="KW-0812">Transmembrane</keyword>
<evidence type="ECO:0000313" key="3">
    <source>
        <dbReference type="Proteomes" id="UP000193900"/>
    </source>
</evidence>
<evidence type="ECO:0000256" key="1">
    <source>
        <dbReference type="SAM" id="Phobius"/>
    </source>
</evidence>
<reference evidence="2 3" key="1">
    <citation type="submission" date="2017-03" db="EMBL/GenBank/DDBJ databases">
        <authorList>
            <person name="Afonso C.L."/>
            <person name="Miller P.J."/>
            <person name="Scott M.A."/>
            <person name="Spackman E."/>
            <person name="Goraichik I."/>
            <person name="Dimitrov K.M."/>
            <person name="Suarez D.L."/>
            <person name="Swayne D.E."/>
        </authorList>
    </citation>
    <scope>NUCLEOTIDE SEQUENCE [LARGE SCALE GENOMIC DNA]</scope>
    <source>
        <strain evidence="2 3">CECT 7023</strain>
    </source>
</reference>
<sequence>MFGNAKAMSAKFGALAIAIGMQSSDVAALTVSSVDTVSNVSGVSADTGLPVTVSVADLLQGSIPDSNLSIVAGAIGGLTDGLSGETDFDPDGRVIAAVYTFPWELTFTGLGGVDLGELRVFSWNTDSRAEQKYNVSYSTDGGSLFSDLILGVEGGDFGESVLTRVFDDAGGLLATGVTDLRFSFLETKTSNDSTAIIEIDAFSDAPSVVSLPASLSLLAGSLGLLGLLGWRRTRPTTA</sequence>
<dbReference type="EMBL" id="FWFZ01000003">
    <property type="protein sequence ID" value="SLN27383.1"/>
    <property type="molecule type" value="Genomic_DNA"/>
</dbReference>
<feature type="transmembrane region" description="Helical" evidence="1">
    <location>
        <begin position="209"/>
        <end position="230"/>
    </location>
</feature>
<name>A0A1Y5RX62_9RHOB</name>
<keyword evidence="1" id="KW-0472">Membrane</keyword>